<dbReference type="InterPro" id="IPR035906">
    <property type="entry name" value="MetI-like_sf"/>
</dbReference>
<dbReference type="Gene3D" id="1.10.3720.10">
    <property type="entry name" value="MetI-like"/>
    <property type="match status" value="1"/>
</dbReference>
<accession>A0A2G1QL86</accession>
<feature type="transmembrane region" description="Helical" evidence="5">
    <location>
        <begin position="265"/>
        <end position="287"/>
    </location>
</feature>
<evidence type="ECO:0000259" key="6">
    <source>
        <dbReference type="PROSITE" id="PS50928"/>
    </source>
</evidence>
<dbReference type="Proteomes" id="UP000221168">
    <property type="component" value="Unassembled WGS sequence"/>
</dbReference>
<keyword evidence="2 5" id="KW-0812">Transmembrane</keyword>
<dbReference type="InterPro" id="IPR000515">
    <property type="entry name" value="MetI-like"/>
</dbReference>
<dbReference type="PANTHER" id="PTHR43879">
    <property type="entry name" value="ABC TRANSPORTER PERMEASE PROTEIN"/>
    <property type="match status" value="1"/>
</dbReference>
<feature type="transmembrane region" description="Helical" evidence="5">
    <location>
        <begin position="125"/>
        <end position="146"/>
    </location>
</feature>
<feature type="transmembrane region" description="Helical" evidence="5">
    <location>
        <begin position="202"/>
        <end position="223"/>
    </location>
</feature>
<keyword evidence="3 5" id="KW-1133">Transmembrane helix</keyword>
<evidence type="ECO:0000256" key="4">
    <source>
        <dbReference type="ARBA" id="ARBA00023136"/>
    </source>
</evidence>
<comment type="caution">
    <text evidence="7">The sequence shown here is derived from an EMBL/GenBank/DDBJ whole genome shotgun (WGS) entry which is preliminary data.</text>
</comment>
<dbReference type="AlphaFoldDB" id="A0A2G1QL86"/>
<evidence type="ECO:0000313" key="7">
    <source>
        <dbReference type="EMBL" id="PHP65978.1"/>
    </source>
</evidence>
<reference evidence="7 8" key="1">
    <citation type="submission" date="2017-10" db="EMBL/GenBank/DDBJ databases">
        <title>Sedimentibacterium mangrovi gen. nov., sp. nov., a novel member of family Phyllobacteriacea isolated from mangrove sediment.</title>
        <authorList>
            <person name="Liao H."/>
            <person name="Tian Y."/>
        </authorList>
    </citation>
    <scope>NUCLEOTIDE SEQUENCE [LARGE SCALE GENOMIC DNA]</scope>
    <source>
        <strain evidence="7 8">X9-2-2</strain>
    </source>
</reference>
<protein>
    <submittedName>
        <fullName evidence="7">Sugar ABC transporter permease</fullName>
    </submittedName>
</protein>
<evidence type="ECO:0000256" key="5">
    <source>
        <dbReference type="RuleBase" id="RU363032"/>
    </source>
</evidence>
<feature type="domain" description="ABC transmembrane type-1" evidence="6">
    <location>
        <begin position="90"/>
        <end position="282"/>
    </location>
</feature>
<sequence>MSGSGTDGIVRQGGWRHRVARVVLYAILGLFCLYYLVPLVIMVSTSFKSLEEIRTGSLISLPQEIRFDAWAKAWGSACVGVRCDGLRPYMWNSVAMVIPAVFISTLLGALNGYALTKWRFRGADVIFALMLFGAFIPFQVILLPMARALGMMGLAGTIPGLILVHTIYGLAFTTLFFRNFFISVSDSIVHAAMVDGAGFFSIFFRIVLPMAIPAMVVTVIWQFTQIWNDFLFGVAFTVGDSNPVTVALNNVVNTSTGVKEYNVDMAAAIIAALPTLAVYVIAGTYFVRGLAAGAVKG</sequence>
<name>A0A2G1QL86_9HYPH</name>
<keyword evidence="8" id="KW-1185">Reference proteome</keyword>
<evidence type="ECO:0000256" key="3">
    <source>
        <dbReference type="ARBA" id="ARBA00022989"/>
    </source>
</evidence>
<dbReference type="CDD" id="cd06261">
    <property type="entry name" value="TM_PBP2"/>
    <property type="match status" value="1"/>
</dbReference>
<gene>
    <name evidence="7" type="ORF">CSC94_16825</name>
</gene>
<feature type="transmembrane region" description="Helical" evidence="5">
    <location>
        <begin position="89"/>
        <end position="113"/>
    </location>
</feature>
<dbReference type="SUPFAM" id="SSF161098">
    <property type="entry name" value="MetI-like"/>
    <property type="match status" value="1"/>
</dbReference>
<keyword evidence="4 5" id="KW-0472">Membrane</keyword>
<dbReference type="OrthoDB" id="9815445at2"/>
<dbReference type="PROSITE" id="PS50928">
    <property type="entry name" value="ABC_TM1"/>
    <property type="match status" value="1"/>
</dbReference>
<dbReference type="GO" id="GO:0055085">
    <property type="term" value="P:transmembrane transport"/>
    <property type="evidence" value="ECO:0007669"/>
    <property type="project" value="InterPro"/>
</dbReference>
<evidence type="ECO:0000256" key="2">
    <source>
        <dbReference type="ARBA" id="ARBA00022692"/>
    </source>
</evidence>
<dbReference type="GO" id="GO:0005886">
    <property type="term" value="C:plasma membrane"/>
    <property type="evidence" value="ECO:0007669"/>
    <property type="project" value="UniProtKB-SubCell"/>
</dbReference>
<proteinExistence type="inferred from homology"/>
<dbReference type="Pfam" id="PF00528">
    <property type="entry name" value="BPD_transp_1"/>
    <property type="match status" value="1"/>
</dbReference>
<feature type="transmembrane region" description="Helical" evidence="5">
    <location>
        <begin position="158"/>
        <end position="181"/>
    </location>
</feature>
<dbReference type="EMBL" id="PDVP01000011">
    <property type="protein sequence ID" value="PHP65978.1"/>
    <property type="molecule type" value="Genomic_DNA"/>
</dbReference>
<comment type="subcellular location">
    <subcellularLocation>
        <location evidence="1 5">Cell membrane</location>
        <topology evidence="1 5">Multi-pass membrane protein</topology>
    </subcellularLocation>
</comment>
<evidence type="ECO:0000313" key="8">
    <source>
        <dbReference type="Proteomes" id="UP000221168"/>
    </source>
</evidence>
<dbReference type="RefSeq" id="WP_099307529.1">
    <property type="nucleotide sequence ID" value="NZ_PDVP01000011.1"/>
</dbReference>
<dbReference type="PANTHER" id="PTHR43879:SF1">
    <property type="entry name" value="GLUCOSE IMPORT SYSTEM PERMEASE PROTEIN GLCU"/>
    <property type="match status" value="1"/>
</dbReference>
<feature type="transmembrane region" description="Helical" evidence="5">
    <location>
        <begin position="22"/>
        <end position="43"/>
    </location>
</feature>
<comment type="similarity">
    <text evidence="5">Belongs to the binding-protein-dependent transport system permease family.</text>
</comment>
<keyword evidence="5" id="KW-0813">Transport</keyword>
<organism evidence="7 8">
    <name type="scientific">Zhengella mangrovi</name>
    <dbReference type="NCBI Taxonomy" id="1982044"/>
    <lineage>
        <taxon>Bacteria</taxon>
        <taxon>Pseudomonadati</taxon>
        <taxon>Pseudomonadota</taxon>
        <taxon>Alphaproteobacteria</taxon>
        <taxon>Hyphomicrobiales</taxon>
        <taxon>Notoacmeibacteraceae</taxon>
        <taxon>Zhengella</taxon>
    </lineage>
</organism>
<evidence type="ECO:0000256" key="1">
    <source>
        <dbReference type="ARBA" id="ARBA00004651"/>
    </source>
</evidence>